<feature type="domain" description="ShKT" evidence="4">
    <location>
        <begin position="29"/>
        <end position="63"/>
    </location>
</feature>
<dbReference type="PANTHER" id="PTHR11475">
    <property type="entry name" value="OXIDASE/PEROXIDASE"/>
    <property type="match status" value="1"/>
</dbReference>
<dbReference type="GO" id="GO:0020037">
    <property type="term" value="F:heme binding"/>
    <property type="evidence" value="ECO:0007669"/>
    <property type="project" value="InterPro"/>
</dbReference>
<dbReference type="GO" id="GO:0006979">
    <property type="term" value="P:response to oxidative stress"/>
    <property type="evidence" value="ECO:0007669"/>
    <property type="project" value="InterPro"/>
</dbReference>
<name>A0AAD5QFX7_PARTN</name>
<accession>A0AAD5QFX7</accession>
<evidence type="ECO:0000259" key="4">
    <source>
        <dbReference type="PROSITE" id="PS51670"/>
    </source>
</evidence>
<dbReference type="Pfam" id="PF03098">
    <property type="entry name" value="An_peroxidase"/>
    <property type="match status" value="1"/>
</dbReference>
<dbReference type="PROSITE" id="PS51670">
    <property type="entry name" value="SHKT"/>
    <property type="match status" value="1"/>
</dbReference>
<proteinExistence type="predicted"/>
<comment type="caution">
    <text evidence="5">The sequence shown here is derived from an EMBL/GenBank/DDBJ whole genome shotgun (WGS) entry which is preliminary data.</text>
</comment>
<dbReference type="Pfam" id="PF01549">
    <property type="entry name" value="ShK"/>
    <property type="match status" value="1"/>
</dbReference>
<comment type="caution">
    <text evidence="2">Lacks conserved residue(s) required for the propagation of feature annotation.</text>
</comment>
<dbReference type="GO" id="GO:0004601">
    <property type="term" value="F:peroxidase activity"/>
    <property type="evidence" value="ECO:0007669"/>
    <property type="project" value="UniProtKB-KW"/>
</dbReference>
<dbReference type="PANTHER" id="PTHR11475:SF22">
    <property type="entry name" value="PEROXIDASE SKPO-1"/>
    <property type="match status" value="1"/>
</dbReference>
<evidence type="ECO:0000256" key="1">
    <source>
        <dbReference type="ARBA" id="ARBA00022559"/>
    </source>
</evidence>
<sequence>MGNLLLALLIIIAGAQEPPRFLRCTATGCCDKHQFCAFWSQNNECKNNPKWMLPNCQISCQVCTNNVSSQVLPPQSPQKGSLLKKCINVIAVEVEHRLVFSVAQMRARQQRLGCAEVQIPAGCKNNECFHKKFRTIDGTCNNLENPIVGAAFTPYTRLLPSFYGDGIGSMIGGRLSRRPNAREVSMFLLSTRHAIAGSANSLLAQYGQFISHDITRNAMESKCSCLTGFDRQCANILRPQSDNRVERCIPFTRSFPVCNTGVGNRSREHLNENTAYLDGSVIYSSEAVTLRTLRVGAMLRTDIVNGRPFPPNNRRDQ</sequence>
<dbReference type="SUPFAM" id="SSF48113">
    <property type="entry name" value="Heme-dependent peroxidases"/>
    <property type="match status" value="1"/>
</dbReference>
<keyword evidence="6" id="KW-1185">Reference proteome</keyword>
<feature type="signal peptide" evidence="3">
    <location>
        <begin position="1"/>
        <end position="15"/>
    </location>
</feature>
<feature type="disulfide bond" evidence="2">
    <location>
        <begin position="29"/>
        <end position="63"/>
    </location>
</feature>
<keyword evidence="3" id="KW-0732">Signal</keyword>
<dbReference type="InterPro" id="IPR003582">
    <property type="entry name" value="ShKT_dom"/>
</dbReference>
<keyword evidence="1" id="KW-0560">Oxidoreductase</keyword>
<feature type="chain" id="PRO_5042178106" description="ShKT domain-containing protein" evidence="3">
    <location>
        <begin position="16"/>
        <end position="317"/>
    </location>
</feature>
<evidence type="ECO:0000256" key="3">
    <source>
        <dbReference type="SAM" id="SignalP"/>
    </source>
</evidence>
<evidence type="ECO:0000256" key="2">
    <source>
        <dbReference type="PROSITE-ProRule" id="PRU01005"/>
    </source>
</evidence>
<reference evidence="5" key="1">
    <citation type="submission" date="2021-06" db="EMBL/GenBank/DDBJ databases">
        <title>Parelaphostrongylus tenuis whole genome reference sequence.</title>
        <authorList>
            <person name="Garwood T.J."/>
            <person name="Larsen P.A."/>
            <person name="Fountain-Jones N.M."/>
            <person name="Garbe J.R."/>
            <person name="Macchietto M.G."/>
            <person name="Kania S.A."/>
            <person name="Gerhold R.W."/>
            <person name="Richards J.E."/>
            <person name="Wolf T.M."/>
        </authorList>
    </citation>
    <scope>NUCLEOTIDE SEQUENCE</scope>
    <source>
        <strain evidence="5">MNPRO001-30</strain>
        <tissue evidence="5">Meninges</tissue>
    </source>
</reference>
<dbReference type="InterPro" id="IPR010255">
    <property type="entry name" value="Haem_peroxidase_sf"/>
</dbReference>
<keyword evidence="1" id="KW-0575">Peroxidase</keyword>
<dbReference type="InterPro" id="IPR037120">
    <property type="entry name" value="Haem_peroxidase_sf_animal"/>
</dbReference>
<protein>
    <recommendedName>
        <fullName evidence="4">ShKT domain-containing protein</fullName>
    </recommendedName>
</protein>
<dbReference type="Gene3D" id="1.10.640.10">
    <property type="entry name" value="Haem peroxidase domain superfamily, animal type"/>
    <property type="match status" value="1"/>
</dbReference>
<dbReference type="PROSITE" id="PS50292">
    <property type="entry name" value="PEROXIDASE_3"/>
    <property type="match status" value="1"/>
</dbReference>
<dbReference type="EMBL" id="JAHQIW010000419">
    <property type="protein sequence ID" value="KAJ1348039.1"/>
    <property type="molecule type" value="Genomic_DNA"/>
</dbReference>
<dbReference type="GO" id="GO:0005615">
    <property type="term" value="C:extracellular space"/>
    <property type="evidence" value="ECO:0007669"/>
    <property type="project" value="TreeGrafter"/>
</dbReference>
<evidence type="ECO:0000313" key="5">
    <source>
        <dbReference type="EMBL" id="KAJ1348039.1"/>
    </source>
</evidence>
<organism evidence="5 6">
    <name type="scientific">Parelaphostrongylus tenuis</name>
    <name type="common">Meningeal worm</name>
    <dbReference type="NCBI Taxonomy" id="148309"/>
    <lineage>
        <taxon>Eukaryota</taxon>
        <taxon>Metazoa</taxon>
        <taxon>Ecdysozoa</taxon>
        <taxon>Nematoda</taxon>
        <taxon>Chromadorea</taxon>
        <taxon>Rhabditida</taxon>
        <taxon>Rhabditina</taxon>
        <taxon>Rhabditomorpha</taxon>
        <taxon>Strongyloidea</taxon>
        <taxon>Metastrongylidae</taxon>
        <taxon>Parelaphostrongylus</taxon>
    </lineage>
</organism>
<dbReference type="SMART" id="SM00254">
    <property type="entry name" value="ShKT"/>
    <property type="match status" value="1"/>
</dbReference>
<keyword evidence="2" id="KW-1015">Disulfide bond</keyword>
<dbReference type="AlphaFoldDB" id="A0AAD5QFX7"/>
<evidence type="ECO:0000313" key="6">
    <source>
        <dbReference type="Proteomes" id="UP001196413"/>
    </source>
</evidence>
<dbReference type="Proteomes" id="UP001196413">
    <property type="component" value="Unassembled WGS sequence"/>
</dbReference>
<gene>
    <name evidence="5" type="ORF">KIN20_003251</name>
</gene>
<dbReference type="InterPro" id="IPR019791">
    <property type="entry name" value="Haem_peroxidase_animal"/>
</dbReference>